<organism evidence="4 5">
    <name type="scientific">Jiella avicenniae</name>
    <dbReference type="NCBI Taxonomy" id="2907202"/>
    <lineage>
        <taxon>Bacteria</taxon>
        <taxon>Pseudomonadati</taxon>
        <taxon>Pseudomonadota</taxon>
        <taxon>Alphaproteobacteria</taxon>
        <taxon>Hyphomicrobiales</taxon>
        <taxon>Aurantimonadaceae</taxon>
        <taxon>Jiella</taxon>
    </lineage>
</organism>
<sequence>MPECIGRLGDWGATPLGGRKTMVKSTSWNAPNLTRRHFLGAATMVGAGAMLPRSVFAQAQPWAEAPSSSVDRLNMAMWTYGDVWPTAAKQFEAAWGVPVEVISIPFPELPTKMMSLYAADETIDISLTSPATIANWHDLGLIEPLGDLPGAQAYVDDMVPTARDSCFFDGELVALPFMGAVWAWNYNSELLEKVGGKLPTSYDELDEIAAKAKADGISQHPYVWCAISSGEHITFTWYSLTWNRGSGLFDASGAPLLGEGSEARETLRWWAKTFADGLSDPSSLQLSMDASARAFATGGHLFRGPTQHYGLRVINDPDQSPIAGKGVLWEGPLGPRTITSWHLAYVSANTRDRDWAWMLLQQVAGKTKSGEYEMAKQVAKAAGFGPGYKSLVEGGFIEDVWSSWMDVSKYKQLQDNASNSFEVVNAFYKPWYQEWNQRAEIELQRTLTGEITADQCCDNLIAAIPSN</sequence>
<protein>
    <submittedName>
        <fullName evidence="4">Extracellular solute-binding protein</fullName>
    </submittedName>
</protein>
<evidence type="ECO:0000256" key="2">
    <source>
        <dbReference type="ARBA" id="ARBA00008520"/>
    </source>
</evidence>
<dbReference type="InterPro" id="IPR006311">
    <property type="entry name" value="TAT_signal"/>
</dbReference>
<evidence type="ECO:0000313" key="4">
    <source>
        <dbReference type="EMBL" id="MCE7029689.1"/>
    </source>
</evidence>
<name>A0A9X1P4M5_9HYPH</name>
<keyword evidence="5" id="KW-1185">Reference proteome</keyword>
<dbReference type="AlphaFoldDB" id="A0A9X1P4M5"/>
<keyword evidence="3" id="KW-0574">Periplasm</keyword>
<dbReference type="Pfam" id="PF01547">
    <property type="entry name" value="SBP_bac_1"/>
    <property type="match status" value="1"/>
</dbReference>
<evidence type="ECO:0000256" key="1">
    <source>
        <dbReference type="ARBA" id="ARBA00004418"/>
    </source>
</evidence>
<reference evidence="4" key="1">
    <citation type="submission" date="2022-01" db="EMBL/GenBank/DDBJ databases">
        <title>Jiella avicenniae sp. nov., a novel endophytic bacterium isolated from bark of Avicennia marina.</title>
        <authorList>
            <person name="Tuo L."/>
        </authorList>
    </citation>
    <scope>NUCLEOTIDE SEQUENCE</scope>
    <source>
        <strain evidence="4">CBK1P-4</strain>
    </source>
</reference>
<dbReference type="RefSeq" id="WP_233720678.1">
    <property type="nucleotide sequence ID" value="NZ_JAJUWU010000017.1"/>
</dbReference>
<proteinExistence type="inferred from homology"/>
<accession>A0A9X1P4M5</accession>
<dbReference type="SUPFAM" id="SSF53850">
    <property type="entry name" value="Periplasmic binding protein-like II"/>
    <property type="match status" value="1"/>
</dbReference>
<dbReference type="PROSITE" id="PS51318">
    <property type="entry name" value="TAT"/>
    <property type="match status" value="1"/>
</dbReference>
<evidence type="ECO:0000313" key="5">
    <source>
        <dbReference type="Proteomes" id="UP001139035"/>
    </source>
</evidence>
<dbReference type="PANTHER" id="PTHR43649:SF12">
    <property type="entry name" value="DIACETYLCHITOBIOSE BINDING PROTEIN DASA"/>
    <property type="match status" value="1"/>
</dbReference>
<dbReference type="EMBL" id="JAJUWU010000017">
    <property type="protein sequence ID" value="MCE7029689.1"/>
    <property type="molecule type" value="Genomic_DNA"/>
</dbReference>
<dbReference type="Gene3D" id="3.40.190.10">
    <property type="entry name" value="Periplasmic binding protein-like II"/>
    <property type="match status" value="1"/>
</dbReference>
<dbReference type="PANTHER" id="PTHR43649">
    <property type="entry name" value="ARABINOSE-BINDING PROTEIN-RELATED"/>
    <property type="match status" value="1"/>
</dbReference>
<dbReference type="InterPro" id="IPR006059">
    <property type="entry name" value="SBP"/>
</dbReference>
<dbReference type="Proteomes" id="UP001139035">
    <property type="component" value="Unassembled WGS sequence"/>
</dbReference>
<comment type="similarity">
    <text evidence="2">Belongs to the bacterial solute-binding protein 1 family.</text>
</comment>
<comment type="subcellular location">
    <subcellularLocation>
        <location evidence="1">Periplasm</location>
    </subcellularLocation>
</comment>
<evidence type="ECO:0000256" key="3">
    <source>
        <dbReference type="ARBA" id="ARBA00022764"/>
    </source>
</evidence>
<dbReference type="GO" id="GO:0042597">
    <property type="term" value="C:periplasmic space"/>
    <property type="evidence" value="ECO:0007669"/>
    <property type="project" value="UniProtKB-SubCell"/>
</dbReference>
<gene>
    <name evidence="4" type="ORF">LZD57_17005</name>
</gene>
<comment type="caution">
    <text evidence="4">The sequence shown here is derived from an EMBL/GenBank/DDBJ whole genome shotgun (WGS) entry which is preliminary data.</text>
</comment>
<dbReference type="InterPro" id="IPR050490">
    <property type="entry name" value="Bact_solute-bd_prot1"/>
</dbReference>